<dbReference type="EMBL" id="JBHTIW010000006">
    <property type="protein sequence ID" value="MFD0920216.1"/>
    <property type="molecule type" value="Genomic_DNA"/>
</dbReference>
<sequence length="103" mass="11644">MRCAIALYRIVNPDTFGSYDQLLLSEPLPGDEPPEVWKGCLHAWALAKLHRGEHRFGMYFAAVVPADERGRPDDEKREELVEQDVDPVEEYLCWSGGGELVDA</sequence>
<keyword evidence="2" id="KW-1185">Reference proteome</keyword>
<dbReference type="Proteomes" id="UP001597018">
    <property type="component" value="Unassembled WGS sequence"/>
</dbReference>
<comment type="caution">
    <text evidence="1">The sequence shown here is derived from an EMBL/GenBank/DDBJ whole genome shotgun (WGS) entry which is preliminary data.</text>
</comment>
<accession>A0ABW3FU10</accession>
<evidence type="ECO:0000313" key="2">
    <source>
        <dbReference type="Proteomes" id="UP001597018"/>
    </source>
</evidence>
<protein>
    <submittedName>
        <fullName evidence="1">Uncharacterized protein</fullName>
    </submittedName>
</protein>
<organism evidence="1 2">
    <name type="scientific">Saccharopolyspora rosea</name>
    <dbReference type="NCBI Taxonomy" id="524884"/>
    <lineage>
        <taxon>Bacteria</taxon>
        <taxon>Bacillati</taxon>
        <taxon>Actinomycetota</taxon>
        <taxon>Actinomycetes</taxon>
        <taxon>Pseudonocardiales</taxon>
        <taxon>Pseudonocardiaceae</taxon>
        <taxon>Saccharopolyspora</taxon>
    </lineage>
</organism>
<gene>
    <name evidence="1" type="ORF">ACFQ16_10745</name>
</gene>
<name>A0ABW3FU10_9PSEU</name>
<evidence type="ECO:0000313" key="1">
    <source>
        <dbReference type="EMBL" id="MFD0920216.1"/>
    </source>
</evidence>
<reference evidence="2" key="1">
    <citation type="journal article" date="2019" name="Int. J. Syst. Evol. Microbiol.">
        <title>The Global Catalogue of Microorganisms (GCM) 10K type strain sequencing project: providing services to taxonomists for standard genome sequencing and annotation.</title>
        <authorList>
            <consortium name="The Broad Institute Genomics Platform"/>
            <consortium name="The Broad Institute Genome Sequencing Center for Infectious Disease"/>
            <person name="Wu L."/>
            <person name="Ma J."/>
        </authorList>
    </citation>
    <scope>NUCLEOTIDE SEQUENCE [LARGE SCALE GENOMIC DNA]</scope>
    <source>
        <strain evidence="2">CCUG 56401</strain>
    </source>
</reference>
<dbReference type="RefSeq" id="WP_263247935.1">
    <property type="nucleotide sequence ID" value="NZ_BAABLT010000017.1"/>
</dbReference>
<proteinExistence type="predicted"/>